<feature type="repeat" description="ANK" evidence="3">
    <location>
        <begin position="672"/>
        <end position="705"/>
    </location>
</feature>
<dbReference type="SMART" id="SM00248">
    <property type="entry name" value="ANK"/>
    <property type="match status" value="32"/>
</dbReference>
<protein>
    <submittedName>
        <fullName evidence="5">Uncharacterized protein</fullName>
    </submittedName>
</protein>
<dbReference type="InParanoid" id="A0A1X7TV37"/>
<feature type="repeat" description="ANK" evidence="3">
    <location>
        <begin position="527"/>
        <end position="549"/>
    </location>
</feature>
<keyword evidence="2 3" id="KW-0040">ANK repeat</keyword>
<dbReference type="SUPFAM" id="SSF48403">
    <property type="entry name" value="Ankyrin repeat"/>
    <property type="match status" value="5"/>
</dbReference>
<proteinExistence type="predicted"/>
<dbReference type="OrthoDB" id="7464126at2759"/>
<feature type="repeat" description="ANK" evidence="3">
    <location>
        <begin position="1149"/>
        <end position="1181"/>
    </location>
</feature>
<dbReference type="PROSITE" id="PS50297">
    <property type="entry name" value="ANK_REP_REGION"/>
    <property type="match status" value="8"/>
</dbReference>
<evidence type="ECO:0000313" key="5">
    <source>
        <dbReference type="EnsemblMetazoa" id="Aqu2.1.18755_001"/>
    </source>
</evidence>
<evidence type="ECO:0000256" key="1">
    <source>
        <dbReference type="ARBA" id="ARBA00022737"/>
    </source>
</evidence>
<evidence type="ECO:0000256" key="3">
    <source>
        <dbReference type="PROSITE-ProRule" id="PRU00023"/>
    </source>
</evidence>
<dbReference type="PANTHER" id="PTHR24123">
    <property type="entry name" value="ANKYRIN REPEAT-CONTAINING"/>
    <property type="match status" value="1"/>
</dbReference>
<dbReference type="InterPro" id="IPR036770">
    <property type="entry name" value="Ankyrin_rpt-contain_sf"/>
</dbReference>
<dbReference type="Pfam" id="PF12796">
    <property type="entry name" value="Ank_2"/>
    <property type="match status" value="11"/>
</dbReference>
<feature type="repeat" description="ANK" evidence="3">
    <location>
        <begin position="1314"/>
        <end position="1336"/>
    </location>
</feature>
<dbReference type="Gene3D" id="1.25.40.20">
    <property type="entry name" value="Ankyrin repeat-containing domain"/>
    <property type="match status" value="8"/>
</dbReference>
<feature type="repeat" description="ANK" evidence="3">
    <location>
        <begin position="355"/>
        <end position="388"/>
    </location>
</feature>
<dbReference type="CDD" id="cd01670">
    <property type="entry name" value="Death"/>
    <property type="match status" value="1"/>
</dbReference>
<dbReference type="PANTHER" id="PTHR24123:SF33">
    <property type="entry name" value="PROTEIN HOS4"/>
    <property type="match status" value="1"/>
</dbReference>
<dbReference type="Pfam" id="PF13637">
    <property type="entry name" value="Ank_4"/>
    <property type="match status" value="2"/>
</dbReference>
<feature type="region of interest" description="Disordered" evidence="4">
    <location>
        <begin position="124"/>
        <end position="159"/>
    </location>
</feature>
<feature type="repeat" description="ANK" evidence="3">
    <location>
        <begin position="913"/>
        <end position="946"/>
    </location>
</feature>
<dbReference type="PROSITE" id="PS50088">
    <property type="entry name" value="ANK_REPEAT"/>
    <property type="match status" value="11"/>
</dbReference>
<evidence type="ECO:0000256" key="4">
    <source>
        <dbReference type="SAM" id="MobiDB-lite"/>
    </source>
</evidence>
<name>A0A1X7TV37_AMPQE</name>
<dbReference type="InterPro" id="IPR002110">
    <property type="entry name" value="Ankyrin_rpt"/>
</dbReference>
<feature type="repeat" description="ANK" evidence="3">
    <location>
        <begin position="640"/>
        <end position="672"/>
    </location>
</feature>
<dbReference type="InterPro" id="IPR011029">
    <property type="entry name" value="DEATH-like_dom_sf"/>
</dbReference>
<evidence type="ECO:0000256" key="2">
    <source>
        <dbReference type="ARBA" id="ARBA00023043"/>
    </source>
</evidence>
<accession>A0A1X7TV37</accession>
<dbReference type="InterPro" id="IPR051165">
    <property type="entry name" value="Multifunctional_ANK_Repeat"/>
</dbReference>
<dbReference type="Gene3D" id="1.10.533.10">
    <property type="entry name" value="Death Domain, Fas"/>
    <property type="match status" value="1"/>
</dbReference>
<organism evidence="5">
    <name type="scientific">Amphimedon queenslandica</name>
    <name type="common">Sponge</name>
    <dbReference type="NCBI Taxonomy" id="400682"/>
    <lineage>
        <taxon>Eukaryota</taxon>
        <taxon>Metazoa</taxon>
        <taxon>Porifera</taxon>
        <taxon>Demospongiae</taxon>
        <taxon>Heteroscleromorpha</taxon>
        <taxon>Haplosclerida</taxon>
        <taxon>Niphatidae</taxon>
        <taxon>Amphimedon</taxon>
    </lineage>
</organism>
<sequence length="1594" mass="178197">MAKSTSRGTSRTSPNPSSAPFINVCNKELSIEDFYDIYEKIEQLSACWKEIAISLRLQINTINKIEADCRGNTVTCLQKVLEHWLRKDYDYKRYGIPCWRRVCVAVKEGGGDPALADEIAREHPLPAMPPAGSTSSKEKSVTPVTDEVAMSPASTDRATGTNGLSWKNFDLTSKLHDLREEFDEAVRITKNSFESSDLPKIIDYLITHTMSLLGPNKKQQTAAQEIVYSVKNEFEHIETISDLFAILQHKYMSWFNYKLMIKLVGVFLPKNRLLKRTWSAYEKKLKDYFINSGGLLKDADAVEFGIKGVPPDICDPLWYENTCTPLHEAAWRGLKDEVQWLLNKFDYSTYHRGLHGWTPLHSASYGGHIEILQLLIHQYGIDPNEGDDNSVSSIHMASYKGHLSIVQYLVDTCDVPPDQPDNSNNTALLYSAMGGHSDLVEFFIEKNCNTSQINCEGASLSLLACKSGELALVHKLESLNLFSSDSVSNLGRGILHYTCLSINDESVELYKYLLNQYQLFFNVKDRYGKTPLHIASWYGSSSVVEYIVSIQGNEALLVNDNNGMSCLHYACYATIHIPAGIVYSKLMAQSHASVIGIISNTRIKQNIDIIKRNERVKMFFSLLKKASTCPNFDINATTNDGKSLLHFASHSGSTLLVKALEEYNINCTLTNDGKSPVHYAAWSGSTSVLSYIISQYNLNANDTDTYGCTPLVYSCWSGSINSVKYLINNHNSDPNITNKYGTTCLHRSCCHGYIDLTQYLIEVQHCDINKTDNEGCTLVHHAAWSGNFDLVQYLITEQGLSPTAVTKNGLTALHYASWSYNLSLVEDLITTYQLDPHQADSKGKLPIHYAAESGDILLLELYAKDYMCSLSLLDSKGWNVIHFSSLEGHTHLINHITSQYPQYISLLHSTDNEGRIPLHYACYSGNIQLVTFLINDIKCDVNAKNTRDSTCVTFACISGNLDLVQFLIQQYKLEPLATDKHGRTALHTAVGSGHTHILEWYSQEYSVDITNHTDNNKYTLAHEAAYNGKLHCLQELINKYECDVNATTTDTGSTVLHFACLKGHVPVVLYLTSLPQCNIAAKTSIGLIALHFTCLYSDSVPILKHLVENHHLDLYAMDDNGIAPIHYACMQGGLNLVQYIIEHMPNGKHGLSSFFFAVYFNQLEVIKYLISKNCNLSVTDDLVSCAVHISVERGHLNVLKYLIDNNYCNPNAFVHQDCTLLHVAVAVNEYEILEYLLSKSIPSMSVVWLRDIKCLLDSPHNIYNSPHNAVLINVQDKDGNTPLHVACQRGQQNMVSLLLKASLSNNNLLITNKKGQTPLHLAVAAGNKDTAEALLSSVTGSSTHHDLFSATDNEGATVLHTACSNGHIDVFRYLSSIYPQGVNVMDNRGRGLLHAACEGGDIGIVRTLIETHGLDPLAEDEDGITCSHLLAERKRVYIYQYLEPNIVSNPVPKDKSGRTPLHYASRSNNIRMVRYLIETFSCTPDDPDNNGYTSVHGACEAGSMELVHYFLTDLNCNALAETDDCQTMLYFASKSSNLELVRFLINIFRLKPRPHDIEIAQSVNPGSSVVKYLQRRYLTTKILKIFNIFRRKAK</sequence>
<feature type="repeat" description="ANK" evidence="3">
    <location>
        <begin position="1456"/>
        <end position="1478"/>
    </location>
</feature>
<feature type="repeat" description="ANK" evidence="3">
    <location>
        <begin position="1354"/>
        <end position="1374"/>
    </location>
</feature>
<dbReference type="eggNOG" id="KOG4177">
    <property type="taxonomic scope" value="Eukaryota"/>
</dbReference>
<dbReference type="EnsemblMetazoa" id="Aqu2.1.18755_001">
    <property type="protein sequence ID" value="Aqu2.1.18755_001"/>
    <property type="gene ID" value="Aqu2.1.18755"/>
</dbReference>
<feature type="repeat" description="ANK" evidence="3">
    <location>
        <begin position="1120"/>
        <end position="1143"/>
    </location>
</feature>
<keyword evidence="1" id="KW-0677">Repeat</keyword>
<reference evidence="5" key="1">
    <citation type="submission" date="2017-05" db="UniProtKB">
        <authorList>
            <consortium name="EnsemblMetazoa"/>
        </authorList>
    </citation>
    <scope>IDENTIFICATION</scope>
</reference>
<feature type="repeat" description="ANK" evidence="3">
    <location>
        <begin position="1278"/>
        <end position="1300"/>
    </location>
</feature>